<organism evidence="9 10">
    <name type="scientific">Alternaria atra</name>
    <dbReference type="NCBI Taxonomy" id="119953"/>
    <lineage>
        <taxon>Eukaryota</taxon>
        <taxon>Fungi</taxon>
        <taxon>Dikarya</taxon>
        <taxon>Ascomycota</taxon>
        <taxon>Pezizomycotina</taxon>
        <taxon>Dothideomycetes</taxon>
        <taxon>Pleosporomycetidae</taxon>
        <taxon>Pleosporales</taxon>
        <taxon>Pleosporineae</taxon>
        <taxon>Pleosporaceae</taxon>
        <taxon>Alternaria</taxon>
        <taxon>Alternaria sect. Ulocladioides</taxon>
    </lineage>
</organism>
<evidence type="ECO:0000259" key="8">
    <source>
        <dbReference type="PROSITE" id="PS50235"/>
    </source>
</evidence>
<evidence type="ECO:0000313" key="9">
    <source>
        <dbReference type="EMBL" id="CAG5153808.1"/>
    </source>
</evidence>
<gene>
    <name evidence="9" type="ORF">ALTATR162_LOCUS3337</name>
</gene>
<name>A0A8J2I006_9PLEO</name>
<keyword evidence="6" id="KW-0378">Hydrolase</keyword>
<accession>A0A8J2I006</accession>
<dbReference type="InterPro" id="IPR038765">
    <property type="entry name" value="Papain-like_cys_pep_sf"/>
</dbReference>
<dbReference type="PANTHER" id="PTHR24006">
    <property type="entry name" value="UBIQUITIN CARBOXYL-TERMINAL HYDROLASE"/>
    <property type="match status" value="1"/>
</dbReference>
<dbReference type="GeneID" id="67014882"/>
<dbReference type="GO" id="GO:0016579">
    <property type="term" value="P:protein deubiquitination"/>
    <property type="evidence" value="ECO:0007669"/>
    <property type="project" value="InterPro"/>
</dbReference>
<dbReference type="GO" id="GO:0005829">
    <property type="term" value="C:cytosol"/>
    <property type="evidence" value="ECO:0007669"/>
    <property type="project" value="TreeGrafter"/>
</dbReference>
<feature type="domain" description="USP" evidence="8">
    <location>
        <begin position="1"/>
        <end position="255"/>
    </location>
</feature>
<keyword evidence="4" id="KW-0645">Protease</keyword>
<evidence type="ECO:0000256" key="1">
    <source>
        <dbReference type="ARBA" id="ARBA00000707"/>
    </source>
</evidence>
<sequence>MTDQQDADEFARHIFAGIESSYDRSTPQGAARGHEYDSLFSVRQREVHTCGQCHDNLVDKVEELAQGLIVYPKADADNDTVQDAITRSLNESREHKCKMCKKAKVNLDTRCSIVAAPEYLRIYLSPYTVVKSYGKDENGNHASDTSVTKNTRHIEIPDILDITQHMNYPEAIENPDPVHYKLVSATYHRGQELTSGHYTAAVTGPTLQGRRTRPQFFCNDAAITSLTPTAARPNAITGNPMEGDFDAIALYYERIAPTKNPVDLVKKLKTADQIIRDQIVLDGAGARRRSSGKSGEKA</sequence>
<dbReference type="AlphaFoldDB" id="A0A8J2I006"/>
<dbReference type="Pfam" id="PF00443">
    <property type="entry name" value="UCH"/>
    <property type="match status" value="1"/>
</dbReference>
<evidence type="ECO:0000256" key="4">
    <source>
        <dbReference type="ARBA" id="ARBA00022670"/>
    </source>
</evidence>
<evidence type="ECO:0000313" key="10">
    <source>
        <dbReference type="Proteomes" id="UP000676310"/>
    </source>
</evidence>
<comment type="caution">
    <text evidence="9">The sequence shown here is derived from an EMBL/GenBank/DDBJ whole genome shotgun (WGS) entry which is preliminary data.</text>
</comment>
<dbReference type="EC" id="3.4.19.12" evidence="3"/>
<reference evidence="9" key="1">
    <citation type="submission" date="2021-05" db="EMBL/GenBank/DDBJ databases">
        <authorList>
            <person name="Stam R."/>
        </authorList>
    </citation>
    <scope>NUCLEOTIDE SEQUENCE</scope>
    <source>
        <strain evidence="9">CS162</strain>
    </source>
</reference>
<dbReference type="PANTHER" id="PTHR24006:SF758">
    <property type="entry name" value="UBIQUITIN CARBOXYL-TERMINAL HYDROLASE 36"/>
    <property type="match status" value="1"/>
</dbReference>
<keyword evidence="5" id="KW-0833">Ubl conjugation pathway</keyword>
<evidence type="ECO:0000256" key="6">
    <source>
        <dbReference type="ARBA" id="ARBA00022801"/>
    </source>
</evidence>
<dbReference type="RefSeq" id="XP_043166878.1">
    <property type="nucleotide sequence ID" value="XM_043310943.1"/>
</dbReference>
<dbReference type="InterPro" id="IPR028889">
    <property type="entry name" value="USP"/>
</dbReference>
<dbReference type="Gene3D" id="3.90.70.10">
    <property type="entry name" value="Cysteine proteinases"/>
    <property type="match status" value="1"/>
</dbReference>
<dbReference type="GO" id="GO:0004843">
    <property type="term" value="F:cysteine-type deubiquitinase activity"/>
    <property type="evidence" value="ECO:0007669"/>
    <property type="project" value="UniProtKB-EC"/>
</dbReference>
<dbReference type="InterPro" id="IPR050164">
    <property type="entry name" value="Peptidase_C19"/>
</dbReference>
<evidence type="ECO:0000256" key="7">
    <source>
        <dbReference type="ARBA" id="ARBA00022807"/>
    </source>
</evidence>
<comment type="catalytic activity">
    <reaction evidence="1">
        <text>Thiol-dependent hydrolysis of ester, thioester, amide, peptide and isopeptide bonds formed by the C-terminal Gly of ubiquitin (a 76-residue protein attached to proteins as an intracellular targeting signal).</text>
        <dbReference type="EC" id="3.4.19.12"/>
    </reaction>
</comment>
<dbReference type="OrthoDB" id="3683493at2759"/>
<evidence type="ECO:0000256" key="2">
    <source>
        <dbReference type="ARBA" id="ARBA00009085"/>
    </source>
</evidence>
<comment type="similarity">
    <text evidence="2">Belongs to the peptidase C19 family.</text>
</comment>
<dbReference type="GO" id="GO:0005634">
    <property type="term" value="C:nucleus"/>
    <property type="evidence" value="ECO:0007669"/>
    <property type="project" value="TreeGrafter"/>
</dbReference>
<dbReference type="InterPro" id="IPR001394">
    <property type="entry name" value="Peptidase_C19_UCH"/>
</dbReference>
<dbReference type="Proteomes" id="UP000676310">
    <property type="component" value="Unassembled WGS sequence"/>
</dbReference>
<dbReference type="PROSITE" id="PS50235">
    <property type="entry name" value="USP_3"/>
    <property type="match status" value="1"/>
</dbReference>
<evidence type="ECO:0000256" key="3">
    <source>
        <dbReference type="ARBA" id="ARBA00012759"/>
    </source>
</evidence>
<dbReference type="GO" id="GO:0006508">
    <property type="term" value="P:proteolysis"/>
    <property type="evidence" value="ECO:0007669"/>
    <property type="project" value="UniProtKB-KW"/>
</dbReference>
<dbReference type="SUPFAM" id="SSF54001">
    <property type="entry name" value="Cysteine proteinases"/>
    <property type="match status" value="1"/>
</dbReference>
<proteinExistence type="inferred from homology"/>
<dbReference type="EMBL" id="CAJRGZ010000016">
    <property type="protein sequence ID" value="CAG5153808.1"/>
    <property type="molecule type" value="Genomic_DNA"/>
</dbReference>
<protein>
    <recommendedName>
        <fullName evidence="3">ubiquitinyl hydrolase 1</fullName>
        <ecNumber evidence="3">3.4.19.12</ecNumber>
    </recommendedName>
</protein>
<keyword evidence="7" id="KW-0788">Thiol protease</keyword>
<dbReference type="CDD" id="cd02257">
    <property type="entry name" value="Peptidase_C19"/>
    <property type="match status" value="1"/>
</dbReference>
<keyword evidence="10" id="KW-1185">Reference proteome</keyword>
<evidence type="ECO:0000256" key="5">
    <source>
        <dbReference type="ARBA" id="ARBA00022786"/>
    </source>
</evidence>